<feature type="transmembrane region" description="Helical" evidence="9">
    <location>
        <begin position="126"/>
        <end position="144"/>
    </location>
</feature>
<evidence type="ECO:0000256" key="3">
    <source>
        <dbReference type="ARBA" id="ARBA00022553"/>
    </source>
</evidence>
<dbReference type="InterPro" id="IPR003594">
    <property type="entry name" value="HATPase_dom"/>
</dbReference>
<feature type="transmembrane region" description="Helical" evidence="9">
    <location>
        <begin position="83"/>
        <end position="114"/>
    </location>
</feature>
<evidence type="ECO:0000256" key="7">
    <source>
        <dbReference type="ARBA" id="ARBA00022840"/>
    </source>
</evidence>
<dbReference type="Proteomes" id="UP001597417">
    <property type="component" value="Unassembled WGS sequence"/>
</dbReference>
<dbReference type="GO" id="GO:0016301">
    <property type="term" value="F:kinase activity"/>
    <property type="evidence" value="ECO:0007669"/>
    <property type="project" value="UniProtKB-KW"/>
</dbReference>
<keyword evidence="9" id="KW-0472">Membrane</keyword>
<feature type="transmembrane region" description="Helical" evidence="9">
    <location>
        <begin position="58"/>
        <end position="77"/>
    </location>
</feature>
<comment type="caution">
    <text evidence="11">The sequence shown here is derived from an EMBL/GenBank/DDBJ whole genome shotgun (WGS) entry which is preliminary data.</text>
</comment>
<keyword evidence="9" id="KW-1133">Transmembrane helix</keyword>
<dbReference type="PANTHER" id="PTHR24421:SF10">
    <property type="entry name" value="NITRATE_NITRITE SENSOR PROTEIN NARQ"/>
    <property type="match status" value="1"/>
</dbReference>
<evidence type="ECO:0000256" key="6">
    <source>
        <dbReference type="ARBA" id="ARBA00022777"/>
    </source>
</evidence>
<keyword evidence="5" id="KW-0547">Nucleotide-binding</keyword>
<dbReference type="RefSeq" id="WP_378260441.1">
    <property type="nucleotide sequence ID" value="NZ_JBHUKR010000003.1"/>
</dbReference>
<keyword evidence="8" id="KW-0902">Two-component regulatory system</keyword>
<evidence type="ECO:0000259" key="10">
    <source>
        <dbReference type="SMART" id="SM00387"/>
    </source>
</evidence>
<feature type="domain" description="Histidine kinase/HSP90-like ATPase" evidence="10">
    <location>
        <begin position="311"/>
        <end position="405"/>
    </location>
</feature>
<keyword evidence="7" id="KW-0067">ATP-binding</keyword>
<dbReference type="CDD" id="cd16917">
    <property type="entry name" value="HATPase_UhpB-NarQ-NarX-like"/>
    <property type="match status" value="1"/>
</dbReference>
<dbReference type="InterPro" id="IPR055558">
    <property type="entry name" value="DUF7134"/>
</dbReference>
<name>A0ABW5FJ67_9PSEU</name>
<evidence type="ECO:0000313" key="11">
    <source>
        <dbReference type="EMBL" id="MFD2415020.1"/>
    </source>
</evidence>
<dbReference type="InterPro" id="IPR036890">
    <property type="entry name" value="HATPase_C_sf"/>
</dbReference>
<dbReference type="Pfam" id="PF07730">
    <property type="entry name" value="HisKA_3"/>
    <property type="match status" value="1"/>
</dbReference>
<keyword evidence="9" id="KW-0812">Transmembrane</keyword>
<dbReference type="Pfam" id="PF02518">
    <property type="entry name" value="HATPase_c"/>
    <property type="match status" value="1"/>
</dbReference>
<reference evidence="12" key="1">
    <citation type="journal article" date="2019" name="Int. J. Syst. Evol. Microbiol.">
        <title>The Global Catalogue of Microorganisms (GCM) 10K type strain sequencing project: providing services to taxonomists for standard genome sequencing and annotation.</title>
        <authorList>
            <consortium name="The Broad Institute Genomics Platform"/>
            <consortium name="The Broad Institute Genome Sequencing Center for Infectious Disease"/>
            <person name="Wu L."/>
            <person name="Ma J."/>
        </authorList>
    </citation>
    <scope>NUCLEOTIDE SEQUENCE [LARGE SCALE GENOMIC DNA]</scope>
    <source>
        <strain evidence="12">CGMCC 4.7645</strain>
    </source>
</reference>
<keyword evidence="4" id="KW-0808">Transferase</keyword>
<dbReference type="Pfam" id="PF23539">
    <property type="entry name" value="DUF7134"/>
    <property type="match status" value="1"/>
</dbReference>
<dbReference type="EC" id="2.7.13.3" evidence="2"/>
<evidence type="ECO:0000256" key="8">
    <source>
        <dbReference type="ARBA" id="ARBA00023012"/>
    </source>
</evidence>
<protein>
    <recommendedName>
        <fullName evidence="2">histidine kinase</fullName>
        <ecNumber evidence="2">2.7.13.3</ecNumber>
    </recommendedName>
</protein>
<dbReference type="SMART" id="SM00387">
    <property type="entry name" value="HATPase_c"/>
    <property type="match status" value="1"/>
</dbReference>
<feature type="transmembrane region" description="Helical" evidence="9">
    <location>
        <begin position="150"/>
        <end position="171"/>
    </location>
</feature>
<evidence type="ECO:0000256" key="4">
    <source>
        <dbReference type="ARBA" id="ARBA00022679"/>
    </source>
</evidence>
<dbReference type="Gene3D" id="1.20.5.1930">
    <property type="match status" value="1"/>
</dbReference>
<evidence type="ECO:0000256" key="2">
    <source>
        <dbReference type="ARBA" id="ARBA00012438"/>
    </source>
</evidence>
<dbReference type="EMBL" id="JBHUKR010000003">
    <property type="protein sequence ID" value="MFD2415020.1"/>
    <property type="molecule type" value="Genomic_DNA"/>
</dbReference>
<evidence type="ECO:0000256" key="9">
    <source>
        <dbReference type="SAM" id="Phobius"/>
    </source>
</evidence>
<evidence type="ECO:0000256" key="5">
    <source>
        <dbReference type="ARBA" id="ARBA00022741"/>
    </source>
</evidence>
<evidence type="ECO:0000256" key="1">
    <source>
        <dbReference type="ARBA" id="ARBA00000085"/>
    </source>
</evidence>
<comment type="catalytic activity">
    <reaction evidence="1">
        <text>ATP + protein L-histidine = ADP + protein N-phospho-L-histidine.</text>
        <dbReference type="EC" id="2.7.13.3"/>
    </reaction>
</comment>
<keyword evidence="12" id="KW-1185">Reference proteome</keyword>
<dbReference type="SUPFAM" id="SSF55874">
    <property type="entry name" value="ATPase domain of HSP90 chaperone/DNA topoisomerase II/histidine kinase"/>
    <property type="match status" value="1"/>
</dbReference>
<evidence type="ECO:0000313" key="12">
    <source>
        <dbReference type="Proteomes" id="UP001597417"/>
    </source>
</evidence>
<keyword evidence="3" id="KW-0597">Phosphoprotein</keyword>
<gene>
    <name evidence="11" type="ORF">ACFSXZ_01640</name>
</gene>
<proteinExistence type="predicted"/>
<dbReference type="InterPro" id="IPR050482">
    <property type="entry name" value="Sensor_HK_TwoCompSys"/>
</dbReference>
<keyword evidence="6 11" id="KW-0418">Kinase</keyword>
<dbReference type="PANTHER" id="PTHR24421">
    <property type="entry name" value="NITRATE/NITRITE SENSOR PROTEIN NARX-RELATED"/>
    <property type="match status" value="1"/>
</dbReference>
<dbReference type="InterPro" id="IPR011712">
    <property type="entry name" value="Sig_transdc_His_kin_sub3_dim/P"/>
</dbReference>
<dbReference type="Gene3D" id="3.30.565.10">
    <property type="entry name" value="Histidine kinase-like ATPase, C-terminal domain"/>
    <property type="match status" value="1"/>
</dbReference>
<organism evidence="11 12">
    <name type="scientific">Amycolatopsis pigmentata</name>
    <dbReference type="NCBI Taxonomy" id="450801"/>
    <lineage>
        <taxon>Bacteria</taxon>
        <taxon>Bacillati</taxon>
        <taxon>Actinomycetota</taxon>
        <taxon>Actinomycetes</taxon>
        <taxon>Pseudonocardiales</taxon>
        <taxon>Pseudonocardiaceae</taxon>
        <taxon>Amycolatopsis</taxon>
    </lineage>
</organism>
<sequence length="416" mass="43735">MTEAGSAWPVSEHGLLSGLPGAQRLLAWARRHPSATDVLLACALLPLAMFVEHRGVAAAARPLLFGTGVLLVSTLAFRRRHPLATLAAAGGFALVHGFFGPTFSPAVIAVLVAVYTVGAYSPRRRALMALTALGVLTAVVVFRGDEFAESLARFVFVSAVVVAAFVLGVNVRMRRVYLASLRDRALRAEHERDQQSQIAAARERAIIAREMHDIVAHNLSVMIALADGAAYAARTDAAAAETASLHVSATGRQALEEMHRLLGVLRNNDGESPRTPQPGVPQIDELVTQVRTTGLPTSWTITGEPFPISPTAGLALYRIAQEALTNVLKHAVRPSAAHIRLTYADPAVTLEVADDGAGPRDTAAPTGGHGLAGMRERVAVFDGDVTAGPSPGGGWRVTARLEPGRVSPDAGSVVSA</sequence>
<accession>A0ABW5FJ67</accession>